<evidence type="ECO:0000256" key="2">
    <source>
        <dbReference type="ARBA" id="ARBA00009085"/>
    </source>
</evidence>
<evidence type="ECO:0000256" key="6">
    <source>
        <dbReference type="ARBA" id="ARBA00022801"/>
    </source>
</evidence>
<accession>A0A8I2Z039</accession>
<feature type="compositionally biased region" description="Low complexity" evidence="8">
    <location>
        <begin position="1"/>
        <end position="14"/>
    </location>
</feature>
<dbReference type="OrthoDB" id="292964at2759"/>
<feature type="compositionally biased region" description="Low complexity" evidence="8">
    <location>
        <begin position="1227"/>
        <end position="1239"/>
    </location>
</feature>
<dbReference type="PROSITE" id="PS50235">
    <property type="entry name" value="USP_3"/>
    <property type="match status" value="1"/>
</dbReference>
<keyword evidence="6" id="KW-0378">Hydrolase</keyword>
<keyword evidence="5" id="KW-0833">Ubl conjugation pathway</keyword>
<dbReference type="InterPro" id="IPR035927">
    <property type="entry name" value="DUSP-like_sf"/>
</dbReference>
<dbReference type="Gene3D" id="3.30.2230.10">
    <property type="entry name" value="DUSP-like"/>
    <property type="match status" value="1"/>
</dbReference>
<dbReference type="Pfam" id="PF06337">
    <property type="entry name" value="DUSP"/>
    <property type="match status" value="1"/>
</dbReference>
<evidence type="ECO:0000259" key="9">
    <source>
        <dbReference type="PROSITE" id="PS50235"/>
    </source>
</evidence>
<protein>
    <recommendedName>
        <fullName evidence="3">ubiquitinyl hydrolase 1</fullName>
        <ecNumber evidence="3">3.4.19.12</ecNumber>
    </recommendedName>
</protein>
<dbReference type="PANTHER" id="PTHR21646">
    <property type="entry name" value="UBIQUITIN CARBOXYL-TERMINAL HYDROLASE"/>
    <property type="match status" value="1"/>
</dbReference>
<dbReference type="InterPro" id="IPR018200">
    <property type="entry name" value="USP_CS"/>
</dbReference>
<dbReference type="InterPro" id="IPR006615">
    <property type="entry name" value="Pept_C19_DUSP"/>
</dbReference>
<feature type="compositionally biased region" description="Polar residues" evidence="8">
    <location>
        <begin position="378"/>
        <end position="387"/>
    </location>
</feature>
<evidence type="ECO:0000256" key="7">
    <source>
        <dbReference type="ARBA" id="ARBA00022807"/>
    </source>
</evidence>
<dbReference type="PROSITE" id="PS00972">
    <property type="entry name" value="USP_1"/>
    <property type="match status" value="1"/>
</dbReference>
<dbReference type="GO" id="GO:0016579">
    <property type="term" value="P:protein deubiquitination"/>
    <property type="evidence" value="ECO:0007669"/>
    <property type="project" value="InterPro"/>
</dbReference>
<dbReference type="InterPro" id="IPR038765">
    <property type="entry name" value="Papain-like_cys_pep_sf"/>
</dbReference>
<dbReference type="Proteomes" id="UP000683000">
    <property type="component" value="Unassembled WGS sequence"/>
</dbReference>
<dbReference type="SUPFAM" id="SSF54001">
    <property type="entry name" value="Cysteine proteinases"/>
    <property type="match status" value="1"/>
</dbReference>
<dbReference type="GO" id="GO:0006508">
    <property type="term" value="P:proteolysis"/>
    <property type="evidence" value="ECO:0007669"/>
    <property type="project" value="UniProtKB-KW"/>
</dbReference>
<organism evidence="11 12">
    <name type="scientific">Boletus reticuloceps</name>
    <dbReference type="NCBI Taxonomy" id="495285"/>
    <lineage>
        <taxon>Eukaryota</taxon>
        <taxon>Fungi</taxon>
        <taxon>Dikarya</taxon>
        <taxon>Basidiomycota</taxon>
        <taxon>Agaricomycotina</taxon>
        <taxon>Agaricomycetes</taxon>
        <taxon>Agaricomycetidae</taxon>
        <taxon>Boletales</taxon>
        <taxon>Boletineae</taxon>
        <taxon>Boletaceae</taxon>
        <taxon>Boletoideae</taxon>
        <taxon>Boletus</taxon>
    </lineage>
</organism>
<feature type="region of interest" description="Disordered" evidence="8">
    <location>
        <begin position="1"/>
        <end position="65"/>
    </location>
</feature>
<name>A0A8I2Z039_9AGAM</name>
<feature type="domain" description="DUSP" evidence="10">
    <location>
        <begin position="93"/>
        <end position="204"/>
    </location>
</feature>
<dbReference type="EMBL" id="JAGFBS010000001">
    <property type="protein sequence ID" value="KAG6381596.1"/>
    <property type="molecule type" value="Genomic_DNA"/>
</dbReference>
<keyword evidence="7" id="KW-0788">Thiol protease</keyword>
<comment type="catalytic activity">
    <reaction evidence="1">
        <text>Thiol-dependent hydrolysis of ester, thioester, amide, peptide and isopeptide bonds formed by the C-terminal Gly of ubiquitin (a 76-residue protein attached to proteins as an intracellular targeting signal).</text>
        <dbReference type="EC" id="3.4.19.12"/>
    </reaction>
</comment>
<dbReference type="Gene3D" id="3.90.70.10">
    <property type="entry name" value="Cysteine proteinases"/>
    <property type="match status" value="2"/>
</dbReference>
<dbReference type="GO" id="GO:0004843">
    <property type="term" value="F:cysteine-type deubiquitinase activity"/>
    <property type="evidence" value="ECO:0007669"/>
    <property type="project" value="UniProtKB-EC"/>
</dbReference>
<comment type="caution">
    <text evidence="11">The sequence shown here is derived from an EMBL/GenBank/DDBJ whole genome shotgun (WGS) entry which is preliminary data.</text>
</comment>
<feature type="region of interest" description="Disordered" evidence="8">
    <location>
        <begin position="1141"/>
        <end position="1290"/>
    </location>
</feature>
<feature type="domain" description="USP" evidence="9">
    <location>
        <begin position="426"/>
        <end position="1119"/>
    </location>
</feature>
<evidence type="ECO:0000313" key="11">
    <source>
        <dbReference type="EMBL" id="KAG6381596.1"/>
    </source>
</evidence>
<dbReference type="InterPro" id="IPR028889">
    <property type="entry name" value="USP"/>
</dbReference>
<evidence type="ECO:0000256" key="8">
    <source>
        <dbReference type="SAM" id="MobiDB-lite"/>
    </source>
</evidence>
<dbReference type="PROSITE" id="PS00973">
    <property type="entry name" value="USP_2"/>
    <property type="match status" value="1"/>
</dbReference>
<dbReference type="InterPro" id="IPR001394">
    <property type="entry name" value="Peptidase_C19_UCH"/>
</dbReference>
<evidence type="ECO:0000313" key="12">
    <source>
        <dbReference type="Proteomes" id="UP000683000"/>
    </source>
</evidence>
<evidence type="ECO:0000256" key="5">
    <source>
        <dbReference type="ARBA" id="ARBA00022786"/>
    </source>
</evidence>
<dbReference type="PANTHER" id="PTHR21646:SF24">
    <property type="entry name" value="UBIQUITIN CARBOXYL-TERMINAL HYDROLASE"/>
    <property type="match status" value="1"/>
</dbReference>
<dbReference type="PROSITE" id="PS51283">
    <property type="entry name" value="DUSP"/>
    <property type="match status" value="1"/>
</dbReference>
<dbReference type="Pfam" id="PF00443">
    <property type="entry name" value="UCH"/>
    <property type="match status" value="1"/>
</dbReference>
<reference evidence="11" key="1">
    <citation type="submission" date="2021-03" db="EMBL/GenBank/DDBJ databases">
        <title>Evolutionary innovations through gain and loss of genes in the ectomycorrhizal Boletales.</title>
        <authorList>
            <person name="Wu G."/>
            <person name="Miyauchi S."/>
            <person name="Morin E."/>
            <person name="Yang Z.-L."/>
            <person name="Xu J."/>
            <person name="Martin F.M."/>
        </authorList>
    </citation>
    <scope>NUCLEOTIDE SEQUENCE</scope>
    <source>
        <strain evidence="11">BR01</strain>
    </source>
</reference>
<gene>
    <name evidence="11" type="ORF">JVT61DRAFT_193</name>
</gene>
<dbReference type="InterPro" id="IPR050185">
    <property type="entry name" value="Ub_carboxyl-term_hydrolase"/>
</dbReference>
<dbReference type="SUPFAM" id="SSF143791">
    <property type="entry name" value="DUSP-like"/>
    <property type="match status" value="1"/>
</dbReference>
<comment type="similarity">
    <text evidence="2">Belongs to the peptidase C19 family.</text>
</comment>
<proteinExistence type="inferred from homology"/>
<evidence type="ECO:0000256" key="1">
    <source>
        <dbReference type="ARBA" id="ARBA00000707"/>
    </source>
</evidence>
<dbReference type="SMART" id="SM00695">
    <property type="entry name" value="DUSP"/>
    <property type="match status" value="1"/>
</dbReference>
<dbReference type="EC" id="3.4.19.12" evidence="3"/>
<feature type="region of interest" description="Disordered" evidence="8">
    <location>
        <begin position="378"/>
        <end position="400"/>
    </location>
</feature>
<keyword evidence="4" id="KW-0645">Protease</keyword>
<evidence type="ECO:0000256" key="4">
    <source>
        <dbReference type="ARBA" id="ARBA00022670"/>
    </source>
</evidence>
<feature type="region of interest" description="Disordered" evidence="8">
    <location>
        <begin position="139"/>
        <end position="162"/>
    </location>
</feature>
<evidence type="ECO:0000259" key="10">
    <source>
        <dbReference type="PROSITE" id="PS51283"/>
    </source>
</evidence>
<keyword evidence="12" id="KW-1185">Reference proteome</keyword>
<evidence type="ECO:0000256" key="3">
    <source>
        <dbReference type="ARBA" id="ARBA00012759"/>
    </source>
</evidence>
<sequence length="1309" mass="146440">MSLPSPAASPSSKATELDVASTRRKRQRSESMQSDSSSLKRAASEGATPLRATPYDPPAVDPNDVDAYMAEQGEHSLDAVTLMPPPTPPQDPPANLDPAQKFHYVSQRRLGQMQVGDTWYIVSRRWYRRWETACQGIQDKSGPLDEKDLGPVDNSPLVDRDGNPISNLTEGIDVEFVPSDVWKAFTTWFVIVLSSPALAVHPILFRYGLATHPLPRSVIARGHLGEPSLELRPPRLKVLVLVDSQSDGPIGPPHNYVTLSIKDTVKTLGRELVASVSARSNVLHRIWKIQPGEYAGSQFPAPKLAVHGAELLEINDKTIEDALIEFDDPFVVEFQKDGKWIADQPSSVPPLIASSVPPPLFGGGEDFFSRLGKGSATTSVTQIQPRQVPSPAPSATSSVKAQDSQLAHFKSFGFSKNRVPQEPGTLGLGNMGNTCFMNSALQCLAHTKELTDYFLSGVYQNELNPDNPLGMGGAIAEAFGALLHRIWAKDSTTTSYSPREFKMQLQRFAPQFSGYQQHDSQELMAFLLDGLHEDLNRVLKKPYVEKPDWEGGGDLELAQLAQKSWHGYMQRNDSVIVDLFQGQYQSTLVCPECQKVSITFDPFMYLTLPLPVTKKWKHIIEYIPWDPLQPHVKVPVEIGRDSTFKELRALLGRWMGAPPENLLTLEIFSNRFYKNLDDNVMCSDMSDGDTIVCFELPCNARQSRLYKKKETDPFILPVFVTDLQASRQSYSYRSQTNFGHPFIAVVDLDQARSIQAIYEAVVDRLRRWTSHAQDLFTWEEVPSVPLDSVLMQAPPMDSLTEIKENGDVVRGEDMNVDEGDIADEKATIQDDATMETAINGTTQIVGIKNDVFNLRFQAGQKDYGTVFSSYSTSGPRSESWETRHEEMENGAPLLKEMDALYCEFDENLKMYYFGGEGSHWEHARWTNTSWTTFLHPEYVEAKKVAEKKSKVLSIDNCLTEFTKEEQLGEDDLWYCPQCKKHQQATKKFDLWKVPDILAVHLKRFSNSRTLRDKIDTFVDFPIQGLDLTELVGERKAGQRLAASGIDIEGLGIGNVEEPLIYDLYAVDEHLGGLGGGHYRAYALNHVTEQWYHFDDSYVTKSEAYQAVHANAYLLFYKRRSNEPLGGKTHYKIEEARLSADDVVDPTPSVDTQLPTPPNEIVAPTFVVPQKPQSIDWRTPRSHNRSTPSSSPPPLDELPNFEESQRDQLLPGTSSNSLLMDDEQTYHFPSSSFKPSPTSSNEVEPDDDDAADLRGPEGSPIQLLEGEWQLSSSSPSPIDCDSNPFSDANSQKNEVVDNFVLLDNDEIPKP</sequence>